<evidence type="ECO:0000256" key="4">
    <source>
        <dbReference type="HAMAP-Rule" id="MF_00063"/>
    </source>
</evidence>
<dbReference type="SUPFAM" id="SSF52402">
    <property type="entry name" value="Adenine nucleotide alpha hydrolases-like"/>
    <property type="match status" value="1"/>
</dbReference>
<evidence type="ECO:0000256" key="2">
    <source>
        <dbReference type="ARBA" id="ARBA00023002"/>
    </source>
</evidence>
<dbReference type="InterPro" id="IPR004511">
    <property type="entry name" value="PAPS/APS_Rdtase"/>
</dbReference>
<keyword evidence="4" id="KW-0479">Metal-binding</keyword>
<feature type="binding site" evidence="4">
    <location>
        <position position="210"/>
    </location>
    <ligand>
        <name>[4Fe-4S] cluster</name>
        <dbReference type="ChEBI" id="CHEBI:49883"/>
    </ligand>
</feature>
<dbReference type="OrthoDB" id="9794018at2"/>
<feature type="active site" description="Nucleophile; cysteine thiosulfonate intermediate" evidence="4">
    <location>
        <position position="236"/>
    </location>
</feature>
<comment type="cofactor">
    <cofactor evidence="4">
        <name>[4Fe-4S] cluster</name>
        <dbReference type="ChEBI" id="CHEBI:49883"/>
    </cofactor>
    <text evidence="4">Binds 1 [4Fe-4S] cluster per subunit.</text>
</comment>
<evidence type="ECO:0000256" key="3">
    <source>
        <dbReference type="ARBA" id="ARBA00024327"/>
    </source>
</evidence>
<evidence type="ECO:0000256" key="1">
    <source>
        <dbReference type="ARBA" id="ARBA00009732"/>
    </source>
</evidence>
<feature type="binding site" evidence="4">
    <location>
        <position position="127"/>
    </location>
    <ligand>
        <name>[4Fe-4S] cluster</name>
        <dbReference type="ChEBI" id="CHEBI:49883"/>
    </ligand>
</feature>
<dbReference type="Pfam" id="PF01507">
    <property type="entry name" value="PAPS_reduct"/>
    <property type="match status" value="1"/>
</dbReference>
<dbReference type="GO" id="GO:0070814">
    <property type="term" value="P:hydrogen sulfide biosynthetic process"/>
    <property type="evidence" value="ECO:0007669"/>
    <property type="project" value="UniProtKB-UniRule"/>
</dbReference>
<dbReference type="EMBL" id="CAJA01000004">
    <property type="protein sequence ID" value="CCH71645.1"/>
    <property type="molecule type" value="Genomic_DNA"/>
</dbReference>
<keyword evidence="7" id="KW-1185">Reference proteome</keyword>
<feature type="binding site" evidence="4">
    <location>
        <position position="213"/>
    </location>
    <ligand>
        <name>[4Fe-4S] cluster</name>
        <dbReference type="ChEBI" id="CHEBI:49883"/>
    </ligand>
</feature>
<evidence type="ECO:0000313" key="7">
    <source>
        <dbReference type="Proteomes" id="UP000035763"/>
    </source>
</evidence>
<reference evidence="6 7" key="1">
    <citation type="journal article" date="2013" name="ISME J.">
        <title>A metabolic model for members of the genus Tetrasphaera involved in enhanced biological phosphorus removal.</title>
        <authorList>
            <person name="Kristiansen R."/>
            <person name="Nguyen H.T.T."/>
            <person name="Saunders A.M."/>
            <person name="Nielsen J.L."/>
            <person name="Wimmer R."/>
            <person name="Le V.Q."/>
            <person name="McIlroy S.J."/>
            <person name="Petrovski S."/>
            <person name="Seviour R.J."/>
            <person name="Calteau A."/>
            <person name="Nielsen K.L."/>
            <person name="Nielsen P.H."/>
        </authorList>
    </citation>
    <scope>NUCLEOTIDE SEQUENCE [LARGE SCALE GENOMIC DNA]</scope>
    <source>
        <strain evidence="6 7">Ben110</strain>
    </source>
</reference>
<dbReference type="InterPro" id="IPR002500">
    <property type="entry name" value="PAPS_reduct_dom"/>
</dbReference>
<keyword evidence="4" id="KW-0963">Cytoplasm</keyword>
<gene>
    <name evidence="4 6" type="primary">cysH</name>
    <name evidence="6" type="ORF">BN11_1010002</name>
</gene>
<keyword evidence="4" id="KW-0411">Iron-sulfur</keyword>
<dbReference type="GO" id="GO:0051539">
    <property type="term" value="F:4 iron, 4 sulfur cluster binding"/>
    <property type="evidence" value="ECO:0007669"/>
    <property type="project" value="UniProtKB-UniRule"/>
</dbReference>
<dbReference type="GO" id="GO:0004604">
    <property type="term" value="F:phosphoadenylyl-sulfate reductase (thioredoxin) activity"/>
    <property type="evidence" value="ECO:0007669"/>
    <property type="project" value="UniProtKB-UniRule"/>
</dbReference>
<dbReference type="Proteomes" id="UP000035763">
    <property type="component" value="Unassembled WGS sequence"/>
</dbReference>
<comment type="caution">
    <text evidence="6">The sequence shown here is derived from an EMBL/GenBank/DDBJ whole genome shotgun (WGS) entry which is preliminary data.</text>
</comment>
<dbReference type="PIRSF" id="PIRSF000857">
    <property type="entry name" value="PAPS_reductase"/>
    <property type="match status" value="1"/>
</dbReference>
<dbReference type="RefSeq" id="WP_053084037.1">
    <property type="nucleotide sequence ID" value="NZ_HG764815.1"/>
</dbReference>
<comment type="subcellular location">
    <subcellularLocation>
        <location evidence="4">Cytoplasm</location>
    </subcellularLocation>
</comment>
<dbReference type="Gene3D" id="3.40.50.620">
    <property type="entry name" value="HUPs"/>
    <property type="match status" value="1"/>
</dbReference>
<evidence type="ECO:0000313" key="6">
    <source>
        <dbReference type="EMBL" id="CCH71645.1"/>
    </source>
</evidence>
<keyword evidence="4" id="KW-0408">Iron</keyword>
<dbReference type="NCBIfam" id="NF002537">
    <property type="entry name" value="PRK02090.1"/>
    <property type="match status" value="1"/>
</dbReference>
<protein>
    <recommendedName>
        <fullName evidence="4">Adenosine 5'-phosphosulfate reductase</fullName>
        <shortName evidence="4">APS reductase</shortName>
        <ecNumber evidence="4">1.8.4.10</ecNumber>
    </recommendedName>
    <alternativeName>
        <fullName evidence="4">5'-adenylylsulfate reductase</fullName>
    </alternativeName>
    <alternativeName>
        <fullName evidence="4">Thioredoxin-dependent 5'-adenylylsulfate reductase</fullName>
    </alternativeName>
</protein>
<proteinExistence type="inferred from homology"/>
<dbReference type="GO" id="GO:0046872">
    <property type="term" value="F:metal ion binding"/>
    <property type="evidence" value="ECO:0007669"/>
    <property type="project" value="UniProtKB-KW"/>
</dbReference>
<feature type="binding site" evidence="4">
    <location>
        <position position="128"/>
    </location>
    <ligand>
        <name>[4Fe-4S] cluster</name>
        <dbReference type="ChEBI" id="CHEBI:49883"/>
    </ligand>
</feature>
<dbReference type="PANTHER" id="PTHR46509:SF1">
    <property type="entry name" value="PHOSPHOADENOSINE PHOSPHOSULFATE REDUCTASE"/>
    <property type="match status" value="1"/>
</dbReference>
<dbReference type="STRING" id="1193182.BN11_1010002"/>
<dbReference type="GO" id="GO:0005737">
    <property type="term" value="C:cytoplasm"/>
    <property type="evidence" value="ECO:0007669"/>
    <property type="project" value="UniProtKB-SubCell"/>
</dbReference>
<dbReference type="PANTHER" id="PTHR46509">
    <property type="entry name" value="PHOSPHOADENOSINE PHOSPHOSULFATE REDUCTASE"/>
    <property type="match status" value="1"/>
</dbReference>
<dbReference type="GO" id="GO:0019379">
    <property type="term" value="P:sulfate assimilation, phosphoadenylyl sulfate reduction by phosphoadenylyl-sulfate reductase (thioredoxin)"/>
    <property type="evidence" value="ECO:0007669"/>
    <property type="project" value="UniProtKB-UniRule"/>
</dbReference>
<dbReference type="EC" id="1.8.4.10" evidence="4"/>
<accession>W6JTA2</accession>
<dbReference type="InterPro" id="IPR014729">
    <property type="entry name" value="Rossmann-like_a/b/a_fold"/>
</dbReference>
<keyword evidence="2 4" id="KW-0560">Oxidoreductase</keyword>
<dbReference type="GO" id="GO:0043866">
    <property type="term" value="F:adenylyl-sulfate reductase (thioredoxin) activity"/>
    <property type="evidence" value="ECO:0007669"/>
    <property type="project" value="UniProtKB-EC"/>
</dbReference>
<dbReference type="NCBIfam" id="TIGR00434">
    <property type="entry name" value="cysH"/>
    <property type="match status" value="1"/>
</dbReference>
<comment type="similarity">
    <text evidence="1 4">Belongs to the PAPS reductase family. CysH subfamily.</text>
</comment>
<sequence>MSAIPAESLTAEIEAFLVRESGATTYEEKVQLGHDVLAWAHETYGAGLTIASSMGDEILLHLAGTTAPGFDVFFLDTGYHFAETLGTRDAYQVMLPLQIRTVLPRETVASQDIRFGPRLHARNPDLCCRMRKVAPLNAALEGYAAWVTGVRRADAATRTDSQLIEWDAKRSMIKINPVVGWSHDEAERYAAEHGVFMNPLRELGFASIGCEPCTRPVGTGEDPRAGRWANSDKVECGLHI</sequence>
<organism evidence="6 7">
    <name type="scientific">Nostocoides australiense Ben110</name>
    <dbReference type="NCBI Taxonomy" id="1193182"/>
    <lineage>
        <taxon>Bacteria</taxon>
        <taxon>Bacillati</taxon>
        <taxon>Actinomycetota</taxon>
        <taxon>Actinomycetes</taxon>
        <taxon>Micrococcales</taxon>
        <taxon>Intrasporangiaceae</taxon>
        <taxon>Nostocoides</taxon>
    </lineage>
</organism>
<comment type="function">
    <text evidence="4">Catalyzes the formation of sulfite from adenosine 5'-phosphosulfate (APS) using thioredoxin as an electron donor.</text>
</comment>
<dbReference type="AlphaFoldDB" id="W6JTA2"/>
<comment type="pathway">
    <text evidence="3 4">Sulfur metabolism; hydrogen sulfide biosynthesis; sulfite from sulfate.</text>
</comment>
<feature type="domain" description="Phosphoadenosine phosphosulphate reductase" evidence="5">
    <location>
        <begin position="55"/>
        <end position="216"/>
    </location>
</feature>
<dbReference type="HAMAP" id="MF_00063">
    <property type="entry name" value="CysH"/>
    <property type="match status" value="1"/>
</dbReference>
<name>W6JTA2_9MICO</name>
<evidence type="ECO:0000259" key="5">
    <source>
        <dbReference type="Pfam" id="PF01507"/>
    </source>
</evidence>
<comment type="catalytic activity">
    <reaction evidence="4">
        <text>[thioredoxin]-disulfide + sulfite + AMP + 2 H(+) = adenosine 5'-phosphosulfate + [thioredoxin]-dithiol</text>
        <dbReference type="Rhea" id="RHEA:21976"/>
        <dbReference type="Rhea" id="RHEA-COMP:10698"/>
        <dbReference type="Rhea" id="RHEA-COMP:10700"/>
        <dbReference type="ChEBI" id="CHEBI:15378"/>
        <dbReference type="ChEBI" id="CHEBI:17359"/>
        <dbReference type="ChEBI" id="CHEBI:29950"/>
        <dbReference type="ChEBI" id="CHEBI:50058"/>
        <dbReference type="ChEBI" id="CHEBI:58243"/>
        <dbReference type="ChEBI" id="CHEBI:456215"/>
        <dbReference type="EC" id="1.8.4.10"/>
    </reaction>
</comment>